<sequence>MEEKILVSFNVFPKYLVLYFPKTQISVSRTGFKRLSCLFRKTRQQSQRPSVSASWISFSVPHH</sequence>
<evidence type="ECO:0000313" key="2">
    <source>
        <dbReference type="Proteomes" id="UP000008144"/>
    </source>
</evidence>
<organism evidence="1 2">
    <name type="scientific">Ciona intestinalis</name>
    <name type="common">Transparent sea squirt</name>
    <name type="synonym">Ascidia intestinalis</name>
    <dbReference type="NCBI Taxonomy" id="7719"/>
    <lineage>
        <taxon>Eukaryota</taxon>
        <taxon>Metazoa</taxon>
        <taxon>Chordata</taxon>
        <taxon>Tunicata</taxon>
        <taxon>Ascidiacea</taxon>
        <taxon>Phlebobranchia</taxon>
        <taxon>Cionidae</taxon>
        <taxon>Ciona</taxon>
    </lineage>
</organism>
<dbReference type="InParanoid" id="H2Y0U4"/>
<dbReference type="Proteomes" id="UP000008144">
    <property type="component" value="Chromosome 3"/>
</dbReference>
<reference evidence="1" key="2">
    <citation type="journal article" date="2008" name="Genome Biol.">
        <title>Improved genome assembly and evidence-based global gene model set for the chordate Ciona intestinalis: new insight into intron and operon populations.</title>
        <authorList>
            <person name="Satou Y."/>
            <person name="Mineta K."/>
            <person name="Ogasawara M."/>
            <person name="Sasakura Y."/>
            <person name="Shoguchi E."/>
            <person name="Ueno K."/>
            <person name="Yamada L."/>
            <person name="Matsumoto J."/>
            <person name="Wasserscheid J."/>
            <person name="Dewar K."/>
            <person name="Wiley G.B."/>
            <person name="Macmil S.L."/>
            <person name="Roe B.A."/>
            <person name="Zeller R.W."/>
            <person name="Hastings K.E."/>
            <person name="Lemaire P."/>
            <person name="Lindquist E."/>
            <person name="Endo T."/>
            <person name="Hotta K."/>
            <person name="Inaba K."/>
        </authorList>
    </citation>
    <scope>NUCLEOTIDE SEQUENCE [LARGE SCALE GENOMIC DNA]</scope>
    <source>
        <strain evidence="1">wild type</strain>
    </source>
</reference>
<reference evidence="1" key="3">
    <citation type="submission" date="2025-08" db="UniProtKB">
        <authorList>
            <consortium name="Ensembl"/>
        </authorList>
    </citation>
    <scope>IDENTIFICATION</scope>
</reference>
<dbReference type="Ensembl" id="ENSCINT00000030930.1">
    <property type="protein sequence ID" value="ENSCINP00000035528.1"/>
    <property type="gene ID" value="ENSCING00000022064.1"/>
</dbReference>
<accession>H2Y0U4</accession>
<reference evidence="2" key="1">
    <citation type="journal article" date="2002" name="Science">
        <title>The draft genome of Ciona intestinalis: insights into chordate and vertebrate origins.</title>
        <authorList>
            <person name="Dehal P."/>
            <person name="Satou Y."/>
            <person name="Campbell R.K."/>
            <person name="Chapman J."/>
            <person name="Degnan B."/>
            <person name="De Tomaso A."/>
            <person name="Davidson B."/>
            <person name="Di Gregorio A."/>
            <person name="Gelpke M."/>
            <person name="Goodstein D.M."/>
            <person name="Harafuji N."/>
            <person name="Hastings K.E."/>
            <person name="Ho I."/>
            <person name="Hotta K."/>
            <person name="Huang W."/>
            <person name="Kawashima T."/>
            <person name="Lemaire P."/>
            <person name="Martinez D."/>
            <person name="Meinertzhagen I.A."/>
            <person name="Necula S."/>
            <person name="Nonaka M."/>
            <person name="Putnam N."/>
            <person name="Rash S."/>
            <person name="Saiga H."/>
            <person name="Satake M."/>
            <person name="Terry A."/>
            <person name="Yamada L."/>
            <person name="Wang H.G."/>
            <person name="Awazu S."/>
            <person name="Azumi K."/>
            <person name="Boore J."/>
            <person name="Branno M."/>
            <person name="Chin-Bow S."/>
            <person name="DeSantis R."/>
            <person name="Doyle S."/>
            <person name="Francino P."/>
            <person name="Keys D.N."/>
            <person name="Haga S."/>
            <person name="Hayashi H."/>
            <person name="Hino K."/>
            <person name="Imai K.S."/>
            <person name="Inaba K."/>
            <person name="Kano S."/>
            <person name="Kobayashi K."/>
            <person name="Kobayashi M."/>
            <person name="Lee B.I."/>
            <person name="Makabe K.W."/>
            <person name="Manohar C."/>
            <person name="Matassi G."/>
            <person name="Medina M."/>
            <person name="Mochizuki Y."/>
            <person name="Mount S."/>
            <person name="Morishita T."/>
            <person name="Miura S."/>
            <person name="Nakayama A."/>
            <person name="Nishizaka S."/>
            <person name="Nomoto H."/>
            <person name="Ohta F."/>
            <person name="Oishi K."/>
            <person name="Rigoutsos I."/>
            <person name="Sano M."/>
            <person name="Sasaki A."/>
            <person name="Sasakura Y."/>
            <person name="Shoguchi E."/>
            <person name="Shin-i T."/>
            <person name="Spagnuolo A."/>
            <person name="Stainier D."/>
            <person name="Suzuki M.M."/>
            <person name="Tassy O."/>
            <person name="Takatori N."/>
            <person name="Tokuoka M."/>
            <person name="Yagi K."/>
            <person name="Yoshizaki F."/>
            <person name="Wada S."/>
            <person name="Zhang C."/>
            <person name="Hyatt P.D."/>
            <person name="Larimer F."/>
            <person name="Detter C."/>
            <person name="Doggett N."/>
            <person name="Glavina T."/>
            <person name="Hawkins T."/>
            <person name="Richardson P."/>
            <person name="Lucas S."/>
            <person name="Kohara Y."/>
            <person name="Levine M."/>
            <person name="Satoh N."/>
            <person name="Rokhsar D.S."/>
        </authorList>
    </citation>
    <scope>NUCLEOTIDE SEQUENCE [LARGE SCALE GENOMIC DNA]</scope>
</reference>
<name>H2Y0U4_CIOIN</name>
<dbReference type="AlphaFoldDB" id="H2Y0U4"/>
<proteinExistence type="predicted"/>
<evidence type="ECO:0000313" key="1">
    <source>
        <dbReference type="Ensembl" id="ENSCINP00000035528.1"/>
    </source>
</evidence>
<keyword evidence="2" id="KW-1185">Reference proteome</keyword>
<protein>
    <submittedName>
        <fullName evidence="1">Uncharacterized protein</fullName>
    </submittedName>
</protein>
<dbReference type="EMBL" id="EAAA01001622">
    <property type="status" value="NOT_ANNOTATED_CDS"/>
    <property type="molecule type" value="Genomic_DNA"/>
</dbReference>
<dbReference type="HOGENOM" id="CLU_2885065_0_0_1"/>
<reference evidence="1" key="4">
    <citation type="submission" date="2025-09" db="UniProtKB">
        <authorList>
            <consortium name="Ensembl"/>
        </authorList>
    </citation>
    <scope>IDENTIFICATION</scope>
</reference>